<dbReference type="AlphaFoldDB" id="A0A0L0FYU3"/>
<feature type="domain" description="Alginate lyase" evidence="4">
    <location>
        <begin position="438"/>
        <end position="716"/>
    </location>
</feature>
<evidence type="ECO:0000256" key="3">
    <source>
        <dbReference type="SAM" id="MobiDB-lite"/>
    </source>
</evidence>
<keyword evidence="2" id="KW-0456">Lyase</keyword>
<evidence type="ECO:0000313" key="6">
    <source>
        <dbReference type="Proteomes" id="UP000054560"/>
    </source>
</evidence>
<keyword evidence="1" id="KW-0732">Signal</keyword>
<dbReference type="EMBL" id="KQ241970">
    <property type="protein sequence ID" value="KNC82000.1"/>
    <property type="molecule type" value="Genomic_DNA"/>
</dbReference>
<protein>
    <recommendedName>
        <fullName evidence="4">Alginate lyase domain-containing protein</fullName>
    </recommendedName>
</protein>
<dbReference type="InterPro" id="IPR008397">
    <property type="entry name" value="Alginate_lyase_dom"/>
</dbReference>
<feature type="region of interest" description="Disordered" evidence="3">
    <location>
        <begin position="26"/>
        <end position="54"/>
    </location>
</feature>
<dbReference type="GO" id="GO:0016829">
    <property type="term" value="F:lyase activity"/>
    <property type="evidence" value="ECO:0007669"/>
    <property type="project" value="UniProtKB-KW"/>
</dbReference>
<dbReference type="RefSeq" id="XP_014155902.1">
    <property type="nucleotide sequence ID" value="XM_014300427.1"/>
</dbReference>
<keyword evidence="6" id="KW-1185">Reference proteome</keyword>
<dbReference type="eggNOG" id="ENOG502RYM5">
    <property type="taxonomic scope" value="Eukaryota"/>
</dbReference>
<sequence length="788" mass="91677">MSFLYRSKWVYLSISQFPLLLPRKYETPAQTPSPSDERQNVPPREANLPATTSGQLRAAHISKLPPISTPFMLFRAIGNDLPPRHKIGQSYDNVKFILDNEPDLQGCRKHWLLNRILNTTEETRIINMLHDYGQEYTQLVYDPEEYEKRETRFEEFPVPDVLRSRYYRHQEEKVQALINDEMHHKRILYMMNNNGARNSMIRLGRAAGAKWILPFDGNCYFTTSAWAKIVSTTATQGKHSKYFQVPMARLQNNDVLFDPDFNPDAKEEPQVMFHREASELFDETLRYGRRPKVEILYRLGIPGPWDRWPRDYSWERHKTRSSKLSDDVSGPNTVQKAGWVARLYSGQGALEKSGAIVARGVHRSEGIQLLLNRARQQNIKAKTGFTRDTFMAFNETVLQRERDAWKAGKGGHLDSVVAKLKECADYALTQGPWSVIRKTERPPSRDVHDYYTPKPYFWPNPNTRNGLPYIRLDGQRVPGTELYDKESDKFDRTRLAAMYGNTTCLGLAHYFTGEQKYAQVAARNIKVWFVNENTKMNPHSKYAQIHWGENHNLGESTGVIEFKDFYFFLDIVRMIKRSGELKKSDSSKLTSWFKAYIAYLRSSKQGIGEYQSPNNHGVYFDVQMSALLAFVGDIPRLINHVDVARGRLLSQFADDGSLPHEMIRETQLHYMMFTLSGWYTLARLALNVGIDMFQFKRSTDTTPPLYRGATFAIPYFNSTWKHDQEKITDMRRMIPLYYWASLQYPELGRVQGSERYPKPGFYETKPMFYEHDGIQQFWNLGLTDKYLL</sequence>
<evidence type="ECO:0000256" key="1">
    <source>
        <dbReference type="ARBA" id="ARBA00022729"/>
    </source>
</evidence>
<dbReference type="Proteomes" id="UP000054560">
    <property type="component" value="Unassembled WGS sequence"/>
</dbReference>
<evidence type="ECO:0000259" key="4">
    <source>
        <dbReference type="Pfam" id="PF05426"/>
    </source>
</evidence>
<gene>
    <name evidence="5" type="ORF">SARC_05706</name>
</gene>
<dbReference type="SUPFAM" id="SSF48230">
    <property type="entry name" value="Chondroitin AC/alginate lyase"/>
    <property type="match status" value="1"/>
</dbReference>
<dbReference type="Pfam" id="PF05426">
    <property type="entry name" value="Alginate_lyase"/>
    <property type="match status" value="1"/>
</dbReference>
<dbReference type="InterPro" id="IPR008929">
    <property type="entry name" value="Chondroitin_lyas"/>
</dbReference>
<accession>A0A0L0FYU3</accession>
<dbReference type="Gene3D" id="1.50.10.100">
    <property type="entry name" value="Chondroitin AC/alginate lyase"/>
    <property type="match status" value="1"/>
</dbReference>
<evidence type="ECO:0000256" key="2">
    <source>
        <dbReference type="ARBA" id="ARBA00023239"/>
    </source>
</evidence>
<evidence type="ECO:0000313" key="5">
    <source>
        <dbReference type="EMBL" id="KNC82000.1"/>
    </source>
</evidence>
<dbReference type="OrthoDB" id="46714at2759"/>
<reference evidence="5 6" key="1">
    <citation type="submission" date="2011-02" db="EMBL/GenBank/DDBJ databases">
        <title>The Genome Sequence of Sphaeroforma arctica JP610.</title>
        <authorList>
            <consortium name="The Broad Institute Genome Sequencing Platform"/>
            <person name="Russ C."/>
            <person name="Cuomo C."/>
            <person name="Young S.K."/>
            <person name="Zeng Q."/>
            <person name="Gargeya S."/>
            <person name="Alvarado L."/>
            <person name="Berlin A."/>
            <person name="Chapman S.B."/>
            <person name="Chen Z."/>
            <person name="Freedman E."/>
            <person name="Gellesch M."/>
            <person name="Goldberg J."/>
            <person name="Griggs A."/>
            <person name="Gujja S."/>
            <person name="Heilman E."/>
            <person name="Heiman D."/>
            <person name="Howarth C."/>
            <person name="Mehta T."/>
            <person name="Neiman D."/>
            <person name="Pearson M."/>
            <person name="Roberts A."/>
            <person name="Saif S."/>
            <person name="Shea T."/>
            <person name="Shenoy N."/>
            <person name="Sisk P."/>
            <person name="Stolte C."/>
            <person name="Sykes S."/>
            <person name="White J."/>
            <person name="Yandava C."/>
            <person name="Burger G."/>
            <person name="Gray M.W."/>
            <person name="Holland P.W.H."/>
            <person name="King N."/>
            <person name="Lang F.B.F."/>
            <person name="Roger A.J."/>
            <person name="Ruiz-Trillo I."/>
            <person name="Haas B."/>
            <person name="Nusbaum C."/>
            <person name="Birren B."/>
        </authorList>
    </citation>
    <scope>NUCLEOTIDE SEQUENCE [LARGE SCALE GENOMIC DNA]</scope>
    <source>
        <strain evidence="5 6">JP610</strain>
    </source>
</reference>
<organism evidence="5 6">
    <name type="scientific">Sphaeroforma arctica JP610</name>
    <dbReference type="NCBI Taxonomy" id="667725"/>
    <lineage>
        <taxon>Eukaryota</taxon>
        <taxon>Ichthyosporea</taxon>
        <taxon>Ichthyophonida</taxon>
        <taxon>Sphaeroforma</taxon>
    </lineage>
</organism>
<dbReference type="GeneID" id="25906210"/>
<proteinExistence type="predicted"/>
<name>A0A0L0FYU3_9EUKA</name>